<keyword evidence="2" id="KW-0812">Transmembrane</keyword>
<feature type="transmembrane region" description="Helical" evidence="2">
    <location>
        <begin position="12"/>
        <end position="33"/>
    </location>
</feature>
<dbReference type="RefSeq" id="WP_143254865.1">
    <property type="nucleotide sequence ID" value="NZ_JSCE01000236.1"/>
</dbReference>
<keyword evidence="2" id="KW-0472">Membrane</keyword>
<comment type="caution">
    <text evidence="3">The sequence shown here is derived from an EMBL/GenBank/DDBJ whole genome shotgun (WGS) entry which is preliminary data.</text>
</comment>
<organism evidence="3 4">
    <name type="scientific">Anaerovibrio lipolyticus</name>
    <dbReference type="NCBI Taxonomy" id="82374"/>
    <lineage>
        <taxon>Bacteria</taxon>
        <taxon>Bacillati</taxon>
        <taxon>Bacillota</taxon>
        <taxon>Negativicutes</taxon>
        <taxon>Selenomonadales</taxon>
        <taxon>Selenomonadaceae</taxon>
        <taxon>Anaerovibrio</taxon>
    </lineage>
</organism>
<dbReference type="PANTHER" id="PTHR43337:SF2">
    <property type="entry name" value="XANTHINE_URACIL PERMEASE"/>
    <property type="match status" value="1"/>
</dbReference>
<name>A0A0B2JSR2_9FIRM</name>
<feature type="transmembrane region" description="Helical" evidence="2">
    <location>
        <begin position="257"/>
        <end position="275"/>
    </location>
</feature>
<gene>
    <name evidence="3" type="ORF">NZ47_12695</name>
</gene>
<feature type="transmembrane region" description="Helical" evidence="2">
    <location>
        <begin position="347"/>
        <end position="379"/>
    </location>
</feature>
<dbReference type="STRING" id="82374.NZ47_12695"/>
<keyword evidence="4" id="KW-1185">Reference proteome</keyword>
<feature type="transmembrane region" description="Helical" evidence="2">
    <location>
        <begin position="295"/>
        <end position="314"/>
    </location>
</feature>
<feature type="transmembrane region" description="Helical" evidence="2">
    <location>
        <begin position="91"/>
        <end position="108"/>
    </location>
</feature>
<reference evidence="3 4" key="1">
    <citation type="journal article" date="2013" name="PLoS ONE">
        <title>Identification and characterization of three novel lipases belonging to families II and V from Anaerovibrio lipolyticus 5ST.</title>
        <authorList>
            <person name="Prive F."/>
            <person name="Kaderbhai N.N."/>
            <person name="Girdwood S."/>
            <person name="Worgan H.J."/>
            <person name="Pinloche E."/>
            <person name="Scollan N.D."/>
            <person name="Huws S.A."/>
            <person name="Newbold C.J."/>
        </authorList>
    </citation>
    <scope>NUCLEOTIDE SEQUENCE [LARGE SCALE GENOMIC DNA]</scope>
    <source>
        <strain evidence="3 4">5S</strain>
    </source>
</reference>
<dbReference type="GO" id="GO:0005886">
    <property type="term" value="C:plasma membrane"/>
    <property type="evidence" value="ECO:0007669"/>
    <property type="project" value="TreeGrafter"/>
</dbReference>
<dbReference type="InterPro" id="IPR045018">
    <property type="entry name" value="Azg-like"/>
</dbReference>
<evidence type="ECO:0008006" key="5">
    <source>
        <dbReference type="Google" id="ProtNLM"/>
    </source>
</evidence>
<evidence type="ECO:0000313" key="4">
    <source>
        <dbReference type="Proteomes" id="UP000030993"/>
    </source>
</evidence>
<dbReference type="Proteomes" id="UP000030993">
    <property type="component" value="Unassembled WGS sequence"/>
</dbReference>
<protein>
    <recommendedName>
        <fullName evidence="5">Xanthine/uracil/vitamin C permease</fullName>
    </recommendedName>
</protein>
<dbReference type="AlphaFoldDB" id="A0A0B2JSR2"/>
<feature type="transmembrane region" description="Helical" evidence="2">
    <location>
        <begin position="120"/>
        <end position="144"/>
    </location>
</feature>
<dbReference type="EMBL" id="JSCE01000236">
    <property type="protein sequence ID" value="KHM49546.1"/>
    <property type="molecule type" value="Genomic_DNA"/>
</dbReference>
<feature type="transmembrane region" description="Helical" evidence="2">
    <location>
        <begin position="39"/>
        <end position="58"/>
    </location>
</feature>
<accession>A0A0B2JSR2</accession>
<keyword evidence="1" id="KW-0813">Transport</keyword>
<feature type="transmembrane region" description="Helical" evidence="2">
    <location>
        <begin position="156"/>
        <end position="175"/>
    </location>
</feature>
<keyword evidence="2" id="KW-1133">Transmembrane helix</keyword>
<evidence type="ECO:0000313" key="3">
    <source>
        <dbReference type="EMBL" id="KHM49546.1"/>
    </source>
</evidence>
<feature type="transmembrane region" description="Helical" evidence="2">
    <location>
        <begin position="65"/>
        <end position="85"/>
    </location>
</feature>
<feature type="transmembrane region" description="Helical" evidence="2">
    <location>
        <begin position="225"/>
        <end position="245"/>
    </location>
</feature>
<feature type="transmembrane region" description="Helical" evidence="2">
    <location>
        <begin position="321"/>
        <end position="341"/>
    </location>
</feature>
<proteinExistence type="predicted"/>
<dbReference type="PANTHER" id="PTHR43337">
    <property type="entry name" value="XANTHINE/URACIL PERMEASE C887.17-RELATED"/>
    <property type="match status" value="1"/>
</dbReference>
<sequence length="388" mass="41813">MEKYVSKEIIAGIINFALILVNVMVVTIMWQKAGVPFNGAYTAVVFSSILGTMVAAYYKIAVSMAPGIVVNSLLCYDLVICQGYTWQETMTVPFLAGLLILFLVYANLHRKLVSILPQYLETVIPASLGILLVYRGLVMGRLVIGDPFQLTSMGSLNDPLVIITIVSFVAVMVFLSRKKSQALAVGLLVALVMAIINGYVEVPAYIFSVPEGFTDTAAQINFDRFFELLVSVAVVFLVLLFDGLAVAKTMRENEAKLLRINGLGSLLGGLFSGGAMSVAEVSVASGYGSDTPAKISKVTVLLLVLLLFCGPMMMELKDYPVIFAASVIGAGCCLLSDLKFLQINDNISILAGVFTLMLVPLWGSLTAGIGFGLILYYTLKMVNSFGKR</sequence>
<dbReference type="GO" id="GO:0005345">
    <property type="term" value="F:purine nucleobase transmembrane transporter activity"/>
    <property type="evidence" value="ECO:0007669"/>
    <property type="project" value="TreeGrafter"/>
</dbReference>
<evidence type="ECO:0000256" key="2">
    <source>
        <dbReference type="SAM" id="Phobius"/>
    </source>
</evidence>
<feature type="transmembrane region" description="Helical" evidence="2">
    <location>
        <begin position="182"/>
        <end position="200"/>
    </location>
</feature>
<evidence type="ECO:0000256" key="1">
    <source>
        <dbReference type="ARBA" id="ARBA00022448"/>
    </source>
</evidence>